<dbReference type="PROSITE" id="PS00397">
    <property type="entry name" value="RECOMBINASES_1"/>
    <property type="match status" value="1"/>
</dbReference>
<dbReference type="AlphaFoldDB" id="A0A974SL77"/>
<organism evidence="7 8">
    <name type="scientific">Xanthobacter dioxanivorans</name>
    <dbReference type="NCBI Taxonomy" id="2528964"/>
    <lineage>
        <taxon>Bacteria</taxon>
        <taxon>Pseudomonadati</taxon>
        <taxon>Pseudomonadota</taxon>
        <taxon>Alphaproteobacteria</taxon>
        <taxon>Hyphomicrobiales</taxon>
        <taxon>Xanthobacteraceae</taxon>
        <taxon>Xanthobacter</taxon>
    </lineage>
</organism>
<evidence type="ECO:0000256" key="5">
    <source>
        <dbReference type="PROSITE-ProRule" id="PRU10137"/>
    </source>
</evidence>
<evidence type="ECO:0000256" key="2">
    <source>
        <dbReference type="ARBA" id="ARBA00023125"/>
    </source>
</evidence>
<reference evidence="7 8" key="1">
    <citation type="submission" date="2020-10" db="EMBL/GenBank/DDBJ databases">
        <title>Degradation of 1,4-Dioxane by Xanthobacter sp. YN2, via a Novel Group-2 Soluble Di-Iron Monooxygenase.</title>
        <authorList>
            <person name="Ma F."/>
            <person name="Wang Y."/>
            <person name="Yang J."/>
            <person name="Guo H."/>
            <person name="Su D."/>
            <person name="Yu L."/>
        </authorList>
    </citation>
    <scope>NUCLEOTIDE SEQUENCE [LARGE SCALE GENOMIC DNA]</scope>
    <source>
        <strain evidence="7 8">YN2</strain>
    </source>
</reference>
<protein>
    <submittedName>
        <fullName evidence="7">Recombinase family protein</fullName>
    </submittedName>
</protein>
<dbReference type="GO" id="GO:0003677">
    <property type="term" value="F:DNA binding"/>
    <property type="evidence" value="ECO:0007669"/>
    <property type="project" value="UniProtKB-KW"/>
</dbReference>
<dbReference type="Pfam" id="PF00239">
    <property type="entry name" value="Resolvase"/>
    <property type="match status" value="1"/>
</dbReference>
<dbReference type="Gene3D" id="3.40.50.1390">
    <property type="entry name" value="Resolvase, N-terminal catalytic domain"/>
    <property type="match status" value="1"/>
</dbReference>
<evidence type="ECO:0000256" key="3">
    <source>
        <dbReference type="ARBA" id="ARBA00023172"/>
    </source>
</evidence>
<dbReference type="PROSITE" id="PS51736">
    <property type="entry name" value="RECOMBINASES_3"/>
    <property type="match status" value="1"/>
</dbReference>
<dbReference type="GO" id="GO:0000150">
    <property type="term" value="F:DNA strand exchange activity"/>
    <property type="evidence" value="ECO:0007669"/>
    <property type="project" value="InterPro"/>
</dbReference>
<feature type="active site" description="O-(5'-phospho-DNA)-serine intermediate" evidence="4 5">
    <location>
        <position position="11"/>
    </location>
</feature>
<proteinExistence type="predicted"/>
<dbReference type="InterPro" id="IPR006118">
    <property type="entry name" value="Recombinase_CS"/>
</dbReference>
<keyword evidence="1" id="KW-0229">DNA integration</keyword>
<dbReference type="KEGG" id="xdi:EZH22_14060"/>
<dbReference type="InterPro" id="IPR050639">
    <property type="entry name" value="SSR_resolvase"/>
</dbReference>
<keyword evidence="8" id="KW-1185">Reference proteome</keyword>
<dbReference type="GO" id="GO:0015074">
    <property type="term" value="P:DNA integration"/>
    <property type="evidence" value="ECO:0007669"/>
    <property type="project" value="UniProtKB-KW"/>
</dbReference>
<accession>A0A974SL77</accession>
<keyword evidence="2" id="KW-0238">DNA-binding</keyword>
<feature type="domain" description="Resolvase/invertase-type recombinase catalytic" evidence="6">
    <location>
        <begin position="3"/>
        <end position="144"/>
    </location>
</feature>
<dbReference type="SMART" id="SM00857">
    <property type="entry name" value="Resolvase"/>
    <property type="match status" value="1"/>
</dbReference>
<sequence length="217" mass="23611">MRAAISYLRVSTSRQGKSGLGLEAQREAIARFAATEGFEIQGERIEIETGKGSDALDRRPELAAALASARRRKCPVIVAKLDRLSRDVAFIAGLMSQRVPFIVAELGADADPFTLHIFAAFAEKERRLISARTRSALAAAKARGQQLGRFGAEHLAPRFRAEAEERAQLLAPVFAELDGMTARAAAEELNRRGISTPAGGTWFPMQVQRVRKRLAAG</sequence>
<keyword evidence="3" id="KW-0233">DNA recombination</keyword>
<dbReference type="PANTHER" id="PTHR30461:SF2">
    <property type="entry name" value="SERINE RECOMBINASE PINE-RELATED"/>
    <property type="match status" value="1"/>
</dbReference>
<evidence type="ECO:0000313" key="7">
    <source>
        <dbReference type="EMBL" id="QRG09277.1"/>
    </source>
</evidence>
<dbReference type="EMBL" id="CP063362">
    <property type="protein sequence ID" value="QRG09277.1"/>
    <property type="molecule type" value="Genomic_DNA"/>
</dbReference>
<name>A0A974SL77_9HYPH</name>
<dbReference type="CDD" id="cd00338">
    <property type="entry name" value="Ser_Recombinase"/>
    <property type="match status" value="1"/>
</dbReference>
<dbReference type="PANTHER" id="PTHR30461">
    <property type="entry name" value="DNA-INVERTASE FROM LAMBDOID PROPHAGE"/>
    <property type="match status" value="1"/>
</dbReference>
<evidence type="ECO:0000313" key="8">
    <source>
        <dbReference type="Proteomes" id="UP000596427"/>
    </source>
</evidence>
<dbReference type="SUPFAM" id="SSF53041">
    <property type="entry name" value="Resolvase-like"/>
    <property type="match status" value="1"/>
</dbReference>
<dbReference type="Proteomes" id="UP000596427">
    <property type="component" value="Chromosome"/>
</dbReference>
<evidence type="ECO:0000256" key="4">
    <source>
        <dbReference type="PIRSR" id="PIRSR606118-50"/>
    </source>
</evidence>
<dbReference type="RefSeq" id="WP_203196196.1">
    <property type="nucleotide sequence ID" value="NZ_CP063362.1"/>
</dbReference>
<dbReference type="InterPro" id="IPR006119">
    <property type="entry name" value="Resolv_N"/>
</dbReference>
<gene>
    <name evidence="7" type="ORF">EZH22_14060</name>
</gene>
<dbReference type="InterPro" id="IPR036162">
    <property type="entry name" value="Resolvase-like_N_sf"/>
</dbReference>
<evidence type="ECO:0000256" key="1">
    <source>
        <dbReference type="ARBA" id="ARBA00022908"/>
    </source>
</evidence>
<evidence type="ECO:0000259" key="6">
    <source>
        <dbReference type="PROSITE" id="PS51736"/>
    </source>
</evidence>